<comment type="similarity">
    <text evidence="3">Belongs to the CheD family.</text>
</comment>
<keyword evidence="5" id="KW-1185">Reference proteome</keyword>
<dbReference type="InterPro" id="IPR005659">
    <property type="entry name" value="Chemorcpt_Glu_NH3ase_CheD"/>
</dbReference>
<evidence type="ECO:0000313" key="5">
    <source>
        <dbReference type="Proteomes" id="UP000553343"/>
    </source>
</evidence>
<dbReference type="SUPFAM" id="SSF64438">
    <property type="entry name" value="CNF1/YfiH-like putative cysteine hydrolases"/>
    <property type="match status" value="1"/>
</dbReference>
<name>A0A850SZS3_9BACT</name>
<proteinExistence type="inferred from homology"/>
<dbReference type="GO" id="GO:0006935">
    <property type="term" value="P:chemotaxis"/>
    <property type="evidence" value="ECO:0007669"/>
    <property type="project" value="UniProtKB-UniRule"/>
</dbReference>
<dbReference type="RefSeq" id="WP_178365748.1">
    <property type="nucleotide sequence ID" value="NZ_JACADJ010000010.1"/>
</dbReference>
<dbReference type="InterPro" id="IPR011324">
    <property type="entry name" value="Cytotoxic_necrot_fac-like_cat"/>
</dbReference>
<comment type="catalytic activity">
    <reaction evidence="3">
        <text>L-glutaminyl-[protein] + H2O = L-glutamyl-[protein] + NH4(+)</text>
        <dbReference type="Rhea" id="RHEA:16441"/>
        <dbReference type="Rhea" id="RHEA-COMP:10207"/>
        <dbReference type="Rhea" id="RHEA-COMP:10208"/>
        <dbReference type="ChEBI" id="CHEBI:15377"/>
        <dbReference type="ChEBI" id="CHEBI:28938"/>
        <dbReference type="ChEBI" id="CHEBI:29973"/>
        <dbReference type="ChEBI" id="CHEBI:30011"/>
        <dbReference type="EC" id="3.5.1.44"/>
    </reaction>
</comment>
<organism evidence="4 5">
    <name type="scientific">Desulfobacter latus</name>
    <dbReference type="NCBI Taxonomy" id="2292"/>
    <lineage>
        <taxon>Bacteria</taxon>
        <taxon>Pseudomonadati</taxon>
        <taxon>Thermodesulfobacteriota</taxon>
        <taxon>Desulfobacteria</taxon>
        <taxon>Desulfobacterales</taxon>
        <taxon>Desulfobacteraceae</taxon>
        <taxon>Desulfobacter</taxon>
    </lineage>
</organism>
<evidence type="ECO:0000313" key="4">
    <source>
        <dbReference type="EMBL" id="NWH04291.1"/>
    </source>
</evidence>
<dbReference type="Proteomes" id="UP000553343">
    <property type="component" value="Unassembled WGS sequence"/>
</dbReference>
<dbReference type="Pfam" id="PF03975">
    <property type="entry name" value="CheD"/>
    <property type="match status" value="1"/>
</dbReference>
<dbReference type="AlphaFoldDB" id="A0A850SZS3"/>
<dbReference type="EC" id="3.5.1.44" evidence="3"/>
<dbReference type="CDD" id="cd16352">
    <property type="entry name" value="CheD"/>
    <property type="match status" value="1"/>
</dbReference>
<comment type="caution">
    <text evidence="4">The sequence shown here is derived from an EMBL/GenBank/DDBJ whole genome shotgun (WGS) entry which is preliminary data.</text>
</comment>
<dbReference type="PANTHER" id="PTHR35147">
    <property type="entry name" value="CHEMORECEPTOR GLUTAMINE DEAMIDASE CHED-RELATED"/>
    <property type="match status" value="1"/>
</dbReference>
<dbReference type="InterPro" id="IPR038592">
    <property type="entry name" value="CheD-like_sf"/>
</dbReference>
<dbReference type="EMBL" id="JACADJ010000010">
    <property type="protein sequence ID" value="NWH04291.1"/>
    <property type="molecule type" value="Genomic_DNA"/>
</dbReference>
<accession>A0A850SZS3</accession>
<evidence type="ECO:0000256" key="2">
    <source>
        <dbReference type="ARBA" id="ARBA00022801"/>
    </source>
</evidence>
<dbReference type="PANTHER" id="PTHR35147:SF3">
    <property type="entry name" value="CHEMORECEPTOR GLUTAMINE DEAMIDASE CHED 1-RELATED"/>
    <property type="match status" value="1"/>
</dbReference>
<dbReference type="HAMAP" id="MF_01440">
    <property type="entry name" value="CheD"/>
    <property type="match status" value="1"/>
</dbReference>
<dbReference type="GO" id="GO:0050568">
    <property type="term" value="F:protein-glutamine glutaminase activity"/>
    <property type="evidence" value="ECO:0007669"/>
    <property type="project" value="UniProtKB-UniRule"/>
</dbReference>
<evidence type="ECO:0000256" key="1">
    <source>
        <dbReference type="ARBA" id="ARBA00022500"/>
    </source>
</evidence>
<keyword evidence="1 3" id="KW-0145">Chemotaxis</keyword>
<keyword evidence="2 3" id="KW-0378">Hydrolase</keyword>
<evidence type="ECO:0000256" key="3">
    <source>
        <dbReference type="HAMAP-Rule" id="MF_01440"/>
    </source>
</evidence>
<comment type="function">
    <text evidence="3">Probably deamidates glutamine residues to glutamate on methyl-accepting chemotaxis receptors (MCPs), playing an important role in chemotaxis.</text>
</comment>
<protein>
    <recommendedName>
        <fullName evidence="3">Probable chemoreceptor glutamine deamidase CheD</fullName>
        <ecNumber evidence="3">3.5.1.44</ecNumber>
    </recommendedName>
</protein>
<gene>
    <name evidence="3" type="primary">cheD</name>
    <name evidence="4" type="ORF">HXW94_04695</name>
</gene>
<sequence>MANEHYFLQPGYIVVPDGGRSISAVIGSGVALCLYDRKNKFGGMNLFQFPFINKKGETTPIYGNVACVTLVRMMAAWGASPRHLEAQLFGGARYPGSLDRDIGQENVRTARNILSRYAISLVSEDVGGEKGRKIVFNTDTNETAVLKVDTLRNEDWYPYDYY</sequence>
<reference evidence="4 5" key="1">
    <citation type="submission" date="2020-06" db="EMBL/GenBank/DDBJ databases">
        <title>High-quality draft genome of sulfate reducer Desulfobacter latus type strain AcrS2 isolated from marine sediment.</title>
        <authorList>
            <person name="Hoppe M."/>
            <person name="Larsen C.K."/>
            <person name="Marshall I.P.G."/>
            <person name="Schramm A."/>
            <person name="Marietou A.G."/>
        </authorList>
    </citation>
    <scope>NUCLEOTIDE SEQUENCE [LARGE SCALE GENOMIC DNA]</scope>
    <source>
        <strain evidence="4 5">AcRS2</strain>
    </source>
</reference>
<dbReference type="Gene3D" id="3.30.1330.200">
    <property type="match status" value="1"/>
</dbReference>